<evidence type="ECO:0000313" key="7">
    <source>
        <dbReference type="Proteomes" id="UP000612055"/>
    </source>
</evidence>
<evidence type="ECO:0000256" key="3">
    <source>
        <dbReference type="ARBA" id="ARBA00022989"/>
    </source>
</evidence>
<dbReference type="PANTHER" id="PTHR35814">
    <property type="match status" value="1"/>
</dbReference>
<comment type="caution">
    <text evidence="6">The sequence shown here is derived from an EMBL/GenBank/DDBJ whole genome shotgun (WGS) entry which is preliminary data.</text>
</comment>
<protein>
    <submittedName>
        <fullName evidence="6">Uncharacterized protein</fullName>
    </submittedName>
</protein>
<comment type="subcellular location">
    <subcellularLocation>
        <location evidence="1">Membrane</location>
    </subcellularLocation>
</comment>
<gene>
    <name evidence="6" type="ORF">HYH03_002037</name>
</gene>
<name>A0A836C534_9CHLO</name>
<dbReference type="GO" id="GO:0016020">
    <property type="term" value="C:membrane"/>
    <property type="evidence" value="ECO:0007669"/>
    <property type="project" value="UniProtKB-SubCell"/>
</dbReference>
<evidence type="ECO:0000313" key="6">
    <source>
        <dbReference type="EMBL" id="KAG2500470.1"/>
    </source>
</evidence>
<dbReference type="EMBL" id="JAEHOE010000004">
    <property type="protein sequence ID" value="KAG2500470.1"/>
    <property type="molecule type" value="Genomic_DNA"/>
</dbReference>
<accession>A0A836C534</accession>
<proteinExistence type="predicted"/>
<dbReference type="OrthoDB" id="527248at2759"/>
<reference evidence="6" key="1">
    <citation type="journal article" date="2020" name="bioRxiv">
        <title>Comparative genomics of Chlamydomonas.</title>
        <authorList>
            <person name="Craig R.J."/>
            <person name="Hasan A.R."/>
            <person name="Ness R.W."/>
            <person name="Keightley P.D."/>
        </authorList>
    </citation>
    <scope>NUCLEOTIDE SEQUENCE</scope>
    <source>
        <strain evidence="6">CCAP 11/70</strain>
    </source>
</reference>
<evidence type="ECO:0000256" key="1">
    <source>
        <dbReference type="ARBA" id="ARBA00004370"/>
    </source>
</evidence>
<feature type="transmembrane region" description="Helical" evidence="5">
    <location>
        <begin position="116"/>
        <end position="139"/>
    </location>
</feature>
<keyword evidence="4 5" id="KW-0472">Membrane</keyword>
<evidence type="ECO:0000256" key="4">
    <source>
        <dbReference type="ARBA" id="ARBA00023136"/>
    </source>
</evidence>
<dbReference type="InterPro" id="IPR001129">
    <property type="entry name" value="Membr-assoc_MAPEG"/>
</dbReference>
<evidence type="ECO:0000256" key="2">
    <source>
        <dbReference type="ARBA" id="ARBA00022692"/>
    </source>
</evidence>
<dbReference type="SUPFAM" id="SSF161084">
    <property type="entry name" value="MAPEG domain-like"/>
    <property type="match status" value="1"/>
</dbReference>
<keyword evidence="3 5" id="KW-1133">Transmembrane helix</keyword>
<dbReference type="AlphaFoldDB" id="A0A836C534"/>
<keyword evidence="7" id="KW-1185">Reference proteome</keyword>
<evidence type="ECO:0000256" key="5">
    <source>
        <dbReference type="SAM" id="Phobius"/>
    </source>
</evidence>
<dbReference type="Proteomes" id="UP000612055">
    <property type="component" value="Unassembled WGS sequence"/>
</dbReference>
<dbReference type="Gene3D" id="1.20.120.550">
    <property type="entry name" value="Membrane associated eicosanoid/glutathione metabolism-like domain"/>
    <property type="match status" value="1"/>
</dbReference>
<dbReference type="InterPro" id="IPR023352">
    <property type="entry name" value="MAPEG-like_dom_sf"/>
</dbReference>
<organism evidence="6 7">
    <name type="scientific">Edaphochlamys debaryana</name>
    <dbReference type="NCBI Taxonomy" id="47281"/>
    <lineage>
        <taxon>Eukaryota</taxon>
        <taxon>Viridiplantae</taxon>
        <taxon>Chlorophyta</taxon>
        <taxon>core chlorophytes</taxon>
        <taxon>Chlorophyceae</taxon>
        <taxon>CS clade</taxon>
        <taxon>Chlamydomonadales</taxon>
        <taxon>Chlamydomonadales incertae sedis</taxon>
        <taxon>Edaphochlamys</taxon>
    </lineage>
</organism>
<keyword evidence="2 5" id="KW-0812">Transmembrane</keyword>
<dbReference type="Pfam" id="PF01124">
    <property type="entry name" value="MAPEG"/>
    <property type="match status" value="1"/>
</dbReference>
<sequence length="146" mass="15141">MALSAPYTCATAGGLSVVYALLQTRVGLYRLDTGCLFGTKQTDGKADDEKLTALSRAGGNFQEYVPTALLLMLLMETATPVSSKTLAAYGGALAAARVALAVAHSNTYNRNLPNLLPLRIGGFLTTIGLIAGAGVYVGLKGFKALQ</sequence>
<dbReference type="PANTHER" id="PTHR35814:SF1">
    <property type="entry name" value="GLUTATHIONE S-TRANSFERASE-RELATED"/>
    <property type="match status" value="1"/>
</dbReference>